<dbReference type="HOGENOM" id="CLU_1041306_0_0_3"/>
<dbReference type="OrthoDB" id="539483at2"/>
<proteinExistence type="predicted"/>
<sequence length="260" mass="29397">MITAVIGLPGSGKTYWIGEQIARQETPVLYFSPKTESIPIDSLCLQNEFPHLQILSLEQENEEVISSLKKTTAYIEIPWYLDLLGIEPLLQELNCHRVALMPPGSQNTGWHAWVDEVIPGNNFEYNQHNRGAIADNNDLKLHRAILTGEVLDFASLKTFWDELIGGAYGTMIRVKAIFDLADGQSIFGEFIHNLPPKDFKALNVQRWLEGRPQRFSGIEIVGCNLDKNAMVETLEDCCLSDLALNHYQQQIKESLESELE</sequence>
<organism evidence="1 2">
    <name type="scientific">Gloeothece citriformis (strain PCC 7424)</name>
    <name type="common">Cyanothece sp. (strain PCC 7424)</name>
    <dbReference type="NCBI Taxonomy" id="65393"/>
    <lineage>
        <taxon>Bacteria</taxon>
        <taxon>Bacillati</taxon>
        <taxon>Cyanobacteriota</taxon>
        <taxon>Cyanophyceae</taxon>
        <taxon>Oscillatoriophycideae</taxon>
        <taxon>Chroococcales</taxon>
        <taxon>Aphanothecaceae</taxon>
        <taxon>Gloeothece</taxon>
        <taxon>Gloeothece citriformis</taxon>
    </lineage>
</organism>
<reference evidence="2" key="1">
    <citation type="journal article" date="2011" name="MBio">
        <title>Novel metabolic attributes of the genus Cyanothece, comprising a group of unicellular nitrogen-fixing Cyanobacteria.</title>
        <authorList>
            <person name="Bandyopadhyay A."/>
            <person name="Elvitigala T."/>
            <person name="Welsh E."/>
            <person name="Stockel J."/>
            <person name="Liberton M."/>
            <person name="Min H."/>
            <person name="Sherman L.A."/>
            <person name="Pakrasi H.B."/>
        </authorList>
    </citation>
    <scope>NUCLEOTIDE SEQUENCE [LARGE SCALE GENOMIC DNA]</scope>
    <source>
        <strain evidence="2">PCC 7424</strain>
    </source>
</reference>
<dbReference type="AlphaFoldDB" id="B7KJE0"/>
<dbReference type="eggNOG" id="ENOG502ZBDH">
    <property type="taxonomic scope" value="Bacteria"/>
</dbReference>
<name>B7KJE0_GLOC7</name>
<evidence type="ECO:0000313" key="2">
    <source>
        <dbReference type="Proteomes" id="UP000002384"/>
    </source>
</evidence>
<evidence type="ECO:0008006" key="3">
    <source>
        <dbReference type="Google" id="ProtNLM"/>
    </source>
</evidence>
<dbReference type="KEGG" id="cyc:PCC7424_3844"/>
<accession>B7KJE0</accession>
<protein>
    <recommendedName>
        <fullName evidence="3">GTP-binding protein</fullName>
    </recommendedName>
</protein>
<dbReference type="STRING" id="65393.PCC7424_3844"/>
<dbReference type="EMBL" id="CP001291">
    <property type="protein sequence ID" value="ACK72224.1"/>
    <property type="molecule type" value="Genomic_DNA"/>
</dbReference>
<dbReference type="RefSeq" id="WP_015955816.1">
    <property type="nucleotide sequence ID" value="NC_011729.1"/>
</dbReference>
<keyword evidence="2" id="KW-1185">Reference proteome</keyword>
<gene>
    <name evidence="1" type="ordered locus">PCC7424_3844</name>
</gene>
<dbReference type="Proteomes" id="UP000002384">
    <property type="component" value="Chromosome"/>
</dbReference>
<evidence type="ECO:0000313" key="1">
    <source>
        <dbReference type="EMBL" id="ACK72224.1"/>
    </source>
</evidence>